<feature type="chain" id="PRO_5036235027" evidence="2">
    <location>
        <begin position="19"/>
        <end position="203"/>
    </location>
</feature>
<protein>
    <submittedName>
        <fullName evidence="7">Uncharacterized protein</fullName>
    </submittedName>
</protein>
<feature type="region of interest" description="Disordered" evidence="1">
    <location>
        <begin position="102"/>
        <end position="124"/>
    </location>
</feature>
<accession>A0A819EKV7</accession>
<dbReference type="EMBL" id="CAJNOO010000358">
    <property type="protein sequence ID" value="CAF0918449.1"/>
    <property type="molecule type" value="Genomic_DNA"/>
</dbReference>
<evidence type="ECO:0000313" key="7">
    <source>
        <dbReference type="EMBL" id="CAF3852586.1"/>
    </source>
</evidence>
<evidence type="ECO:0000313" key="6">
    <source>
        <dbReference type="EMBL" id="CAF1260849.1"/>
    </source>
</evidence>
<reference evidence="7" key="1">
    <citation type="submission" date="2021-02" db="EMBL/GenBank/DDBJ databases">
        <authorList>
            <person name="Nowell W R."/>
        </authorList>
    </citation>
    <scope>NUCLEOTIDE SEQUENCE</scope>
</reference>
<dbReference type="OrthoDB" id="10015692at2759"/>
<evidence type="ECO:0000313" key="10">
    <source>
        <dbReference type="Proteomes" id="UP000663836"/>
    </source>
</evidence>
<dbReference type="EMBL" id="CAJOBD010002065">
    <property type="protein sequence ID" value="CAF3852586.1"/>
    <property type="molecule type" value="Genomic_DNA"/>
</dbReference>
<keyword evidence="2" id="KW-0732">Signal</keyword>
<organism evidence="7 10">
    <name type="scientific">Rotaria sordida</name>
    <dbReference type="NCBI Taxonomy" id="392033"/>
    <lineage>
        <taxon>Eukaryota</taxon>
        <taxon>Metazoa</taxon>
        <taxon>Spiralia</taxon>
        <taxon>Gnathifera</taxon>
        <taxon>Rotifera</taxon>
        <taxon>Eurotatoria</taxon>
        <taxon>Bdelloidea</taxon>
        <taxon>Philodinida</taxon>
        <taxon>Philodinidae</taxon>
        <taxon>Rotaria</taxon>
    </lineage>
</organism>
<sequence>MLRTTIVCLIALTLQISALPKYIENLERDLASLPEEYQYLAKEINSKRAADNEGNTDAYCCKNWQHINNDEVVTGVQTSLVPQTHTVTIGYKDCHGNFNPTRPQIPIPDSSNRPTRNGTTPSTPLETTTLCLWTAVNKTETYMATQYTTVTYLVPNSHTYCAPEDYKCCPNYVMMNNNCVDQSVVANLEFLMQLGLISGVGKK</sequence>
<dbReference type="Proteomes" id="UP000663823">
    <property type="component" value="Unassembled WGS sequence"/>
</dbReference>
<dbReference type="EMBL" id="CAJNOL010000614">
    <property type="protein sequence ID" value="CAF1138684.1"/>
    <property type="molecule type" value="Genomic_DNA"/>
</dbReference>
<evidence type="ECO:0000313" key="5">
    <source>
        <dbReference type="EMBL" id="CAF1138684.1"/>
    </source>
</evidence>
<dbReference type="EMBL" id="CAJNOU010001857">
    <property type="protein sequence ID" value="CAF1260849.1"/>
    <property type="molecule type" value="Genomic_DNA"/>
</dbReference>
<dbReference type="Proteomes" id="UP000663836">
    <property type="component" value="Unassembled WGS sequence"/>
</dbReference>
<evidence type="ECO:0000313" key="3">
    <source>
        <dbReference type="EMBL" id="CAF0918449.1"/>
    </source>
</evidence>
<dbReference type="Proteomes" id="UP000663889">
    <property type="component" value="Unassembled WGS sequence"/>
</dbReference>
<dbReference type="Proteomes" id="UP000663882">
    <property type="component" value="Unassembled WGS sequence"/>
</dbReference>
<dbReference type="AlphaFoldDB" id="A0A819EKV7"/>
<dbReference type="Proteomes" id="UP000663870">
    <property type="component" value="Unassembled WGS sequence"/>
</dbReference>
<name>A0A819EKV7_9BILA</name>
<gene>
    <name evidence="9" type="ORF">FNK824_LOCUS31978</name>
    <name evidence="7" type="ORF">JBS370_LOCUS18329</name>
    <name evidence="5" type="ORF">JXQ802_LOCUS21098</name>
    <name evidence="8" type="ORF">OTI717_LOCUS21464</name>
    <name evidence="3" type="ORF">RFH988_LOCUS9861</name>
    <name evidence="6" type="ORF">SEV965_LOCUS24231</name>
    <name evidence="4" type="ORF">ZHD862_LOCUS8305</name>
</gene>
<evidence type="ECO:0000313" key="8">
    <source>
        <dbReference type="EMBL" id="CAF3856578.1"/>
    </source>
</evidence>
<dbReference type="Proteomes" id="UP000663874">
    <property type="component" value="Unassembled WGS sequence"/>
</dbReference>
<dbReference type="EMBL" id="CAJNOT010000265">
    <property type="protein sequence ID" value="CAF0919275.1"/>
    <property type="molecule type" value="Genomic_DNA"/>
</dbReference>
<proteinExistence type="predicted"/>
<evidence type="ECO:0000256" key="2">
    <source>
        <dbReference type="SAM" id="SignalP"/>
    </source>
</evidence>
<evidence type="ECO:0000256" key="1">
    <source>
        <dbReference type="SAM" id="MobiDB-lite"/>
    </source>
</evidence>
<feature type="signal peptide" evidence="2">
    <location>
        <begin position="1"/>
        <end position="18"/>
    </location>
</feature>
<keyword evidence="11" id="KW-1185">Reference proteome</keyword>
<evidence type="ECO:0000313" key="4">
    <source>
        <dbReference type="EMBL" id="CAF0919275.1"/>
    </source>
</evidence>
<feature type="compositionally biased region" description="Polar residues" evidence="1">
    <location>
        <begin position="109"/>
        <end position="118"/>
    </location>
</feature>
<evidence type="ECO:0000313" key="11">
    <source>
        <dbReference type="Proteomes" id="UP000663870"/>
    </source>
</evidence>
<evidence type="ECO:0000313" key="9">
    <source>
        <dbReference type="EMBL" id="CAF4113743.1"/>
    </source>
</evidence>
<dbReference type="Proteomes" id="UP000663864">
    <property type="component" value="Unassembled WGS sequence"/>
</dbReference>
<dbReference type="EMBL" id="CAJOAX010003478">
    <property type="protein sequence ID" value="CAF3856578.1"/>
    <property type="molecule type" value="Genomic_DNA"/>
</dbReference>
<comment type="caution">
    <text evidence="7">The sequence shown here is derived from an EMBL/GenBank/DDBJ whole genome shotgun (WGS) entry which is preliminary data.</text>
</comment>
<dbReference type="EMBL" id="CAJOBE010010657">
    <property type="protein sequence ID" value="CAF4113743.1"/>
    <property type="molecule type" value="Genomic_DNA"/>
</dbReference>